<dbReference type="Proteomes" id="UP000640583">
    <property type="component" value="Unassembled WGS sequence"/>
</dbReference>
<sequence length="273" mass="28932">MAGIITVDGHFGELLQGVVDGRVVLTSLPCPALKVALEYKRAAALSLSFVAEPVLSEADFTELADRSDFDPVGRHAFRLDMPAGGGAGASTATRVAVLKQHCPDLSAGEVARICLDCEGAVDPLMFDGAEKMLWASRDAEIVEARASLPEGRVIGGFYGAPIRTDAQDAEFADISDLLPLWRTADTLQDIAHISTESAQRNFALRGTGEDPIFDLAQTHGAMGAIIAHTGSARGLIFDPAAEVDAEALRDHLSAQGFQRLVDFRFGGSPRTGE</sequence>
<accession>A0A8J7ICH7</accession>
<evidence type="ECO:0000313" key="2">
    <source>
        <dbReference type="Proteomes" id="UP000640583"/>
    </source>
</evidence>
<dbReference type="AlphaFoldDB" id="A0A8J7ICH7"/>
<comment type="caution">
    <text evidence="1">The sequence shown here is derived from an EMBL/GenBank/DDBJ whole genome shotgun (WGS) entry which is preliminary data.</text>
</comment>
<name>A0A8J7ICH7_9RHOB</name>
<dbReference type="RefSeq" id="WP_228847677.1">
    <property type="nucleotide sequence ID" value="NZ_JADCKQ010000002.1"/>
</dbReference>
<reference evidence="1" key="1">
    <citation type="submission" date="2020-10" db="EMBL/GenBank/DDBJ databases">
        <title>Paenihalocynthiibacter styelae gen. nov., sp. nov., isolated from stalked sea squirt Styela clava.</title>
        <authorList>
            <person name="Kim Y.-O."/>
            <person name="Yoon J.-H."/>
        </authorList>
    </citation>
    <scope>NUCLEOTIDE SEQUENCE</scope>
    <source>
        <strain evidence="1">MYP1-1</strain>
    </source>
</reference>
<keyword evidence="2" id="KW-1185">Reference proteome</keyword>
<organism evidence="1 2">
    <name type="scientific">Halocynthiibacter styelae</name>
    <dbReference type="NCBI Taxonomy" id="2761955"/>
    <lineage>
        <taxon>Bacteria</taxon>
        <taxon>Pseudomonadati</taxon>
        <taxon>Pseudomonadota</taxon>
        <taxon>Alphaproteobacteria</taxon>
        <taxon>Rhodobacterales</taxon>
        <taxon>Paracoccaceae</taxon>
        <taxon>Halocynthiibacter</taxon>
    </lineage>
</organism>
<protein>
    <submittedName>
        <fullName evidence="1">Propanediol utilization protein</fullName>
    </submittedName>
</protein>
<gene>
    <name evidence="1" type="ORF">H1D41_03915</name>
</gene>
<proteinExistence type="predicted"/>
<evidence type="ECO:0000313" key="1">
    <source>
        <dbReference type="EMBL" id="MBI1492779.1"/>
    </source>
</evidence>
<dbReference type="EMBL" id="JADCKQ010000002">
    <property type="protein sequence ID" value="MBI1492779.1"/>
    <property type="molecule type" value="Genomic_DNA"/>
</dbReference>